<dbReference type="SUPFAM" id="SSF52425">
    <property type="entry name" value="Cryptochrome/photolyase, N-terminal domain"/>
    <property type="match status" value="1"/>
</dbReference>
<evidence type="ECO:0000256" key="14">
    <source>
        <dbReference type="ARBA" id="ARBA00023163"/>
    </source>
</evidence>
<dbReference type="GO" id="GO:0003677">
    <property type="term" value="F:DNA binding"/>
    <property type="evidence" value="ECO:0007669"/>
    <property type="project" value="TreeGrafter"/>
</dbReference>
<dbReference type="CTD" id="42305"/>
<evidence type="ECO:0000256" key="7">
    <source>
        <dbReference type="ARBA" id="ARBA00022543"/>
    </source>
</evidence>
<evidence type="ECO:0000256" key="15">
    <source>
        <dbReference type="ARBA" id="ARBA00023170"/>
    </source>
</evidence>
<dbReference type="GO" id="GO:0071949">
    <property type="term" value="F:FAD binding"/>
    <property type="evidence" value="ECO:0007669"/>
    <property type="project" value="TreeGrafter"/>
</dbReference>
<evidence type="ECO:0000259" key="19">
    <source>
        <dbReference type="PROSITE" id="PS51645"/>
    </source>
</evidence>
<name>A0A6J1SLW8_FRAOC</name>
<dbReference type="PANTHER" id="PTHR11455">
    <property type="entry name" value="CRYPTOCHROME"/>
    <property type="match status" value="1"/>
</dbReference>
<keyword evidence="20" id="KW-1185">Reference proteome</keyword>
<dbReference type="Gene3D" id="1.25.40.80">
    <property type="match status" value="1"/>
</dbReference>
<dbReference type="GO" id="GO:0009881">
    <property type="term" value="F:photoreceptor activity"/>
    <property type="evidence" value="ECO:0007669"/>
    <property type="project" value="UniProtKB-KW"/>
</dbReference>
<dbReference type="GO" id="GO:0048471">
    <property type="term" value="C:perinuclear region of cytoplasm"/>
    <property type="evidence" value="ECO:0007669"/>
    <property type="project" value="UniProtKB-SubCell"/>
</dbReference>
<keyword evidence="6" id="KW-0678">Repressor</keyword>
<dbReference type="SUPFAM" id="SSF48173">
    <property type="entry name" value="Cryptochrome/photolyase FAD-binding domain"/>
    <property type="match status" value="1"/>
</dbReference>
<evidence type="ECO:0000256" key="11">
    <source>
        <dbReference type="ARBA" id="ARBA00022991"/>
    </source>
</evidence>
<dbReference type="OrthoDB" id="435881at2759"/>
<evidence type="ECO:0000256" key="10">
    <source>
        <dbReference type="ARBA" id="ARBA00022827"/>
    </source>
</evidence>
<feature type="binding site" evidence="17">
    <location>
        <position position="251"/>
    </location>
    <ligand>
        <name>FAD</name>
        <dbReference type="ChEBI" id="CHEBI:57692"/>
    </ligand>
</feature>
<gene>
    <name evidence="21" type="primary">LOC113209132</name>
</gene>
<keyword evidence="5" id="KW-0963">Cytoplasm</keyword>
<keyword evidence="8 17" id="KW-0285">Flavoprotein</keyword>
<evidence type="ECO:0000256" key="17">
    <source>
        <dbReference type="PIRSR" id="PIRSR602081-1"/>
    </source>
</evidence>
<dbReference type="RefSeq" id="XP_026282294.1">
    <property type="nucleotide sequence ID" value="XM_026426509.2"/>
</dbReference>
<dbReference type="AlphaFoldDB" id="A0A6J1SLW8"/>
<comment type="subcellular location">
    <subcellularLocation>
        <location evidence="2">Cytoplasm</location>
        <location evidence="2">Perinuclear region</location>
    </subcellularLocation>
    <subcellularLocation>
        <location evidence="1">Nucleus</location>
    </subcellularLocation>
</comment>
<accession>A0A6J1SLW8</accession>
<evidence type="ECO:0000256" key="13">
    <source>
        <dbReference type="ARBA" id="ARBA00023108"/>
    </source>
</evidence>
<protein>
    <recommendedName>
        <fullName evidence="4">Cryptochrome-1</fullName>
    </recommendedName>
</protein>
<evidence type="ECO:0000256" key="12">
    <source>
        <dbReference type="ARBA" id="ARBA00023015"/>
    </source>
</evidence>
<dbReference type="KEGG" id="foc:113209132"/>
<dbReference type="InterPro" id="IPR005101">
    <property type="entry name" value="Cryptochr/Photolyase_FAD-bd"/>
</dbReference>
<evidence type="ECO:0000256" key="5">
    <source>
        <dbReference type="ARBA" id="ARBA00022490"/>
    </source>
</evidence>
<keyword evidence="14" id="KW-0804">Transcription</keyword>
<dbReference type="Pfam" id="PF00875">
    <property type="entry name" value="DNA_photolyase"/>
    <property type="match status" value="1"/>
</dbReference>
<dbReference type="Gene3D" id="1.10.579.10">
    <property type="entry name" value="DNA Cyclobutane Dipyrimidine Photolyase, subunit A, domain 3"/>
    <property type="match status" value="1"/>
</dbReference>
<feature type="site" description="Electron transfer via tryptophanyl radical" evidence="18">
    <location>
        <position position="392"/>
    </location>
</feature>
<dbReference type="GO" id="GO:0043153">
    <property type="term" value="P:entrainment of circadian clock by photoperiod"/>
    <property type="evidence" value="ECO:0007669"/>
    <property type="project" value="TreeGrafter"/>
</dbReference>
<dbReference type="InterPro" id="IPR036134">
    <property type="entry name" value="Crypto/Photolyase_FAD-like_sf"/>
</dbReference>
<dbReference type="InterPro" id="IPR002081">
    <property type="entry name" value="Cryptochrome/DNA_photolyase_1"/>
</dbReference>
<dbReference type="InterPro" id="IPR006050">
    <property type="entry name" value="DNA_photolyase_N"/>
</dbReference>
<keyword evidence="11" id="KW-0157">Chromophore</keyword>
<keyword evidence="10 17" id="KW-0274">FAD</keyword>
<evidence type="ECO:0000256" key="8">
    <source>
        <dbReference type="ARBA" id="ARBA00022630"/>
    </source>
</evidence>
<dbReference type="Proteomes" id="UP000504606">
    <property type="component" value="Unplaced"/>
</dbReference>
<dbReference type="GeneID" id="113209132"/>
<dbReference type="GO" id="GO:0045892">
    <property type="term" value="P:negative regulation of DNA-templated transcription"/>
    <property type="evidence" value="ECO:0007669"/>
    <property type="project" value="TreeGrafter"/>
</dbReference>
<dbReference type="Pfam" id="PF03441">
    <property type="entry name" value="FAD_binding_7"/>
    <property type="match status" value="1"/>
</dbReference>
<dbReference type="PRINTS" id="PR00147">
    <property type="entry name" value="DNAPHOTLYASE"/>
</dbReference>
<evidence type="ECO:0000256" key="16">
    <source>
        <dbReference type="ARBA" id="ARBA00023242"/>
    </source>
</evidence>
<feature type="domain" description="Photolyase/cryptochrome alpha/beta" evidence="19">
    <location>
        <begin position="11"/>
        <end position="141"/>
    </location>
</feature>
<feature type="binding site" evidence="17">
    <location>
        <begin position="306"/>
        <end position="313"/>
    </location>
    <ligand>
        <name>FAD</name>
        <dbReference type="ChEBI" id="CHEBI:57692"/>
    </ligand>
</feature>
<proteinExistence type="inferred from homology"/>
<evidence type="ECO:0000313" key="20">
    <source>
        <dbReference type="Proteomes" id="UP000504606"/>
    </source>
</evidence>
<feature type="binding site" evidence="17">
    <location>
        <begin position="405"/>
        <end position="407"/>
    </location>
    <ligand>
        <name>FAD</name>
        <dbReference type="ChEBI" id="CHEBI:57692"/>
    </ligand>
</feature>
<dbReference type="Gene3D" id="3.40.50.620">
    <property type="entry name" value="HUPs"/>
    <property type="match status" value="1"/>
</dbReference>
<evidence type="ECO:0000256" key="9">
    <source>
        <dbReference type="ARBA" id="ARBA00022741"/>
    </source>
</evidence>
<evidence type="ECO:0000313" key="21">
    <source>
        <dbReference type="RefSeq" id="XP_026282294.1"/>
    </source>
</evidence>
<dbReference type="GO" id="GO:0032922">
    <property type="term" value="P:circadian regulation of gene expression"/>
    <property type="evidence" value="ECO:0007669"/>
    <property type="project" value="TreeGrafter"/>
</dbReference>
<keyword evidence="7" id="KW-0600">Photoreceptor protein</keyword>
<keyword evidence="15" id="KW-0675">Receptor</keyword>
<organism evidence="20 21">
    <name type="scientific">Frankliniella occidentalis</name>
    <name type="common">Western flower thrips</name>
    <name type="synonym">Euthrips occidentalis</name>
    <dbReference type="NCBI Taxonomy" id="133901"/>
    <lineage>
        <taxon>Eukaryota</taxon>
        <taxon>Metazoa</taxon>
        <taxon>Ecdysozoa</taxon>
        <taxon>Arthropoda</taxon>
        <taxon>Hexapoda</taxon>
        <taxon>Insecta</taxon>
        <taxon>Pterygota</taxon>
        <taxon>Neoptera</taxon>
        <taxon>Paraneoptera</taxon>
        <taxon>Thysanoptera</taxon>
        <taxon>Terebrantia</taxon>
        <taxon>Thripoidea</taxon>
        <taxon>Thripidae</taxon>
        <taxon>Frankliniella</taxon>
    </lineage>
</organism>
<evidence type="ECO:0000256" key="6">
    <source>
        <dbReference type="ARBA" id="ARBA00022491"/>
    </source>
</evidence>
<dbReference type="InterPro" id="IPR036155">
    <property type="entry name" value="Crypto/Photolyase_N_sf"/>
</dbReference>
<evidence type="ECO:0000256" key="1">
    <source>
        <dbReference type="ARBA" id="ARBA00004123"/>
    </source>
</evidence>
<evidence type="ECO:0000256" key="18">
    <source>
        <dbReference type="PIRSR" id="PIRSR602081-2"/>
    </source>
</evidence>
<comment type="similarity">
    <text evidence="3">Belongs to the DNA photolyase class-1 family.</text>
</comment>
<feature type="site" description="Electron transfer via tryptophanyl radical" evidence="18">
    <location>
        <position position="337"/>
    </location>
</feature>
<keyword evidence="9" id="KW-0547">Nucleotide-binding</keyword>
<evidence type="ECO:0000256" key="4">
    <source>
        <dbReference type="ARBA" id="ARBA00021159"/>
    </source>
</evidence>
<keyword evidence="16" id="KW-0539">Nucleus</keyword>
<dbReference type="PANTHER" id="PTHR11455:SF17">
    <property type="entry name" value="CRYPTOCHROME-1"/>
    <property type="match status" value="1"/>
</dbReference>
<reference evidence="21" key="1">
    <citation type="submission" date="2025-08" db="UniProtKB">
        <authorList>
            <consortium name="RefSeq"/>
        </authorList>
    </citation>
    <scope>IDENTIFICATION</scope>
    <source>
        <tissue evidence="21">Whole organism</tissue>
    </source>
</reference>
<dbReference type="GO" id="GO:0005634">
    <property type="term" value="C:nucleus"/>
    <property type="evidence" value="ECO:0007669"/>
    <property type="project" value="UniProtKB-SubCell"/>
</dbReference>
<dbReference type="PROSITE" id="PS51645">
    <property type="entry name" value="PHR_CRY_ALPHA_BETA"/>
    <property type="match status" value="1"/>
</dbReference>
<feature type="binding site" evidence="17">
    <location>
        <begin position="264"/>
        <end position="268"/>
    </location>
    <ligand>
        <name>FAD</name>
        <dbReference type="ChEBI" id="CHEBI:57692"/>
    </ligand>
</feature>
<feature type="site" description="Electron transfer via tryptophanyl radical" evidence="18">
    <location>
        <position position="415"/>
    </location>
</feature>
<comment type="cofactor">
    <cofactor evidence="17">
        <name>FAD</name>
        <dbReference type="ChEBI" id="CHEBI:57692"/>
    </cofactor>
    <text evidence="17">Binds 1 FAD per subunit.</text>
</comment>
<sequence length="546" mass="63485">MATSDNNMCDKATVLWFRRGLRLHDNPALIKALSTKNVFYPIFIFDGETAGITKESSYNRVRFFLESLKDLDRQLRAKKGKLHFIKGDPVKVFEAIHNIVPLELVSFEQDPEPMWESRDSKAKAYFDQHTIKWTEEISHTLWNPLDIIKANGGVPPLTYEMFLHILSVVGDPPRPVEDPEWEGVKFGFLPLNIGNEVTVYHSIPTPEQLGYLQTRSSDQQINRWIGGEQTALIKLQDRLKVEERAFLDGIYLPNQARPNLLGPSSSQSAALSFGCLSIRKFYWAVHDMFNKIYLGHTQLNQSITGQFIWREFFYTMSIKNPYYGEMERNPLCLNLPWTKNREDLAKKWENGLTGYPFIDAVMRQLHQEGWVHHVARNAVACFLTRGDLWISWEVGLRLFLRLLLDADWSLCAGNWMWVSSSAFEQLLDCSSCVCPVNYGRRLDPQGEYIRRYIPELRNYPIEYLYEPWKAPLKVQEMAGCYIGQEYPERIVDHAVVSEKNRKMMENIRLTLVEESTPHCCPSNEEEVRQFMWLPESCSDYLCANRK</sequence>
<keyword evidence="13" id="KW-0090">Biological rhythms</keyword>
<keyword evidence="7" id="KW-0716">Sensory transduction</keyword>
<evidence type="ECO:0000256" key="3">
    <source>
        <dbReference type="ARBA" id="ARBA00005862"/>
    </source>
</evidence>
<dbReference type="InterPro" id="IPR014729">
    <property type="entry name" value="Rossmann-like_a/b/a_fold"/>
</dbReference>
<keyword evidence="12" id="KW-0805">Transcription regulation</keyword>
<evidence type="ECO:0000256" key="2">
    <source>
        <dbReference type="ARBA" id="ARBA00004556"/>
    </source>
</evidence>